<dbReference type="AlphaFoldDB" id="A0A815N338"/>
<organism evidence="3 4">
    <name type="scientific">Adineta ricciae</name>
    <name type="common">Rotifer</name>
    <dbReference type="NCBI Taxonomy" id="249248"/>
    <lineage>
        <taxon>Eukaryota</taxon>
        <taxon>Metazoa</taxon>
        <taxon>Spiralia</taxon>
        <taxon>Gnathifera</taxon>
        <taxon>Rotifera</taxon>
        <taxon>Eurotatoria</taxon>
        <taxon>Bdelloidea</taxon>
        <taxon>Adinetida</taxon>
        <taxon>Adinetidae</taxon>
        <taxon>Adineta</taxon>
    </lineage>
</organism>
<gene>
    <name evidence="2" type="ORF">EDS130_LOCUS2495</name>
    <name evidence="3" type="ORF">XAT740_LOCUS35776</name>
</gene>
<evidence type="ECO:0000313" key="2">
    <source>
        <dbReference type="EMBL" id="CAF0754991.1"/>
    </source>
</evidence>
<dbReference type="OrthoDB" id="416119at2759"/>
<dbReference type="EMBL" id="CAJNOR010003616">
    <property type="protein sequence ID" value="CAF1431107.1"/>
    <property type="molecule type" value="Genomic_DNA"/>
</dbReference>
<evidence type="ECO:0000259" key="1">
    <source>
        <dbReference type="Pfam" id="PF00078"/>
    </source>
</evidence>
<sequence length="208" mass="23642">MYLIRVDHLPLDIALSFALPQTLCIFSQTSLPTPSLRTSLTGLHSSTSMDLFRIKLNDYISTSIDFNSCVRQGCNLSGVLFIICLEPLLHRIRSNRTILGVLPPGGQFETIRNTFLTENDQRKDVEQVRIKTIAYADDVNTIVRNFREEKLTMDIFELYSVTSSAEVNSMKIEILWISDWCTFLSAPIDTTGKLPQPELEKKLNVIKQ</sequence>
<dbReference type="InterPro" id="IPR000477">
    <property type="entry name" value="RT_dom"/>
</dbReference>
<accession>A0A815N338</accession>
<comment type="caution">
    <text evidence="3">The sequence shown here is derived from an EMBL/GenBank/DDBJ whole genome shotgun (WGS) entry which is preliminary data.</text>
</comment>
<dbReference type="EMBL" id="CAJNOJ010000006">
    <property type="protein sequence ID" value="CAF0754991.1"/>
    <property type="molecule type" value="Genomic_DNA"/>
</dbReference>
<name>A0A815N338_ADIRI</name>
<dbReference type="Proteomes" id="UP000663828">
    <property type="component" value="Unassembled WGS sequence"/>
</dbReference>
<feature type="domain" description="Reverse transcriptase" evidence="1">
    <location>
        <begin position="62"/>
        <end position="184"/>
    </location>
</feature>
<proteinExistence type="predicted"/>
<evidence type="ECO:0000313" key="4">
    <source>
        <dbReference type="Proteomes" id="UP000663828"/>
    </source>
</evidence>
<dbReference type="Proteomes" id="UP000663852">
    <property type="component" value="Unassembled WGS sequence"/>
</dbReference>
<keyword evidence="4" id="KW-1185">Reference proteome</keyword>
<evidence type="ECO:0000313" key="3">
    <source>
        <dbReference type="EMBL" id="CAF1431107.1"/>
    </source>
</evidence>
<protein>
    <recommendedName>
        <fullName evidence="1">Reverse transcriptase domain-containing protein</fullName>
    </recommendedName>
</protein>
<dbReference type="Pfam" id="PF00078">
    <property type="entry name" value="RVT_1"/>
    <property type="match status" value="1"/>
</dbReference>
<reference evidence="3" key="1">
    <citation type="submission" date="2021-02" db="EMBL/GenBank/DDBJ databases">
        <authorList>
            <person name="Nowell W R."/>
        </authorList>
    </citation>
    <scope>NUCLEOTIDE SEQUENCE</scope>
</reference>